<protein>
    <submittedName>
        <fullName evidence="2">Uncharacterized protein</fullName>
    </submittedName>
</protein>
<dbReference type="GeneID" id="300414722"/>
<dbReference type="AlphaFoldDB" id="A0A2T5PKA8"/>
<gene>
    <name evidence="2" type="ORF">DBO86_16325</name>
</gene>
<dbReference type="EMBL" id="QASO01000098">
    <property type="protein sequence ID" value="PTU78129.1"/>
    <property type="molecule type" value="Genomic_DNA"/>
</dbReference>
<evidence type="ECO:0000313" key="3">
    <source>
        <dbReference type="Proteomes" id="UP000244052"/>
    </source>
</evidence>
<keyword evidence="1" id="KW-1133">Transmembrane helix</keyword>
<reference evidence="2 3" key="1">
    <citation type="submission" date="2018-04" db="EMBL/GenBank/DDBJ databases">
        <title>Pseudomonas sp. nov., isolated from mangrove soil.</title>
        <authorList>
            <person name="Chen C."/>
        </authorList>
    </citation>
    <scope>NUCLEOTIDE SEQUENCE [LARGE SCALE GENOMIC DNA]</scope>
    <source>
        <strain evidence="2 3">JCM 14246</strain>
    </source>
</reference>
<feature type="transmembrane region" description="Helical" evidence="1">
    <location>
        <begin position="37"/>
        <end position="55"/>
    </location>
</feature>
<proteinExistence type="predicted"/>
<evidence type="ECO:0000313" key="2">
    <source>
        <dbReference type="EMBL" id="PTU78129.1"/>
    </source>
</evidence>
<organism evidence="2 3">
    <name type="scientific">Ectopseudomonas oleovorans</name>
    <name type="common">Pseudomonas oleovorans</name>
    <dbReference type="NCBI Taxonomy" id="301"/>
    <lineage>
        <taxon>Bacteria</taxon>
        <taxon>Pseudomonadati</taxon>
        <taxon>Pseudomonadota</taxon>
        <taxon>Gammaproteobacteria</taxon>
        <taxon>Pseudomonadales</taxon>
        <taxon>Pseudomonadaceae</taxon>
        <taxon>Ectopseudomonas</taxon>
    </lineage>
</organism>
<sequence>MSASLLVISAAVGLCAMAIQALALFGLRTTDRPGRGGAWLGLPVALALALLLYVVSRSPLASVLLHLQLPLAMSMCG</sequence>
<keyword evidence="1" id="KW-0472">Membrane</keyword>
<accession>A0A2T5PKA8</accession>
<keyword evidence="1" id="KW-0812">Transmembrane</keyword>
<dbReference type="Proteomes" id="UP000244052">
    <property type="component" value="Unassembled WGS sequence"/>
</dbReference>
<keyword evidence="3" id="KW-1185">Reference proteome</keyword>
<dbReference type="RefSeq" id="WP_108234232.1">
    <property type="nucleotide sequence ID" value="NZ_CAURUH010000156.1"/>
</dbReference>
<evidence type="ECO:0000256" key="1">
    <source>
        <dbReference type="SAM" id="Phobius"/>
    </source>
</evidence>
<comment type="caution">
    <text evidence="2">The sequence shown here is derived from an EMBL/GenBank/DDBJ whole genome shotgun (WGS) entry which is preliminary data.</text>
</comment>
<name>A0A2T5PKA8_ECTOL</name>